<evidence type="ECO:0000313" key="2">
    <source>
        <dbReference type="Proteomes" id="UP000295558"/>
    </source>
</evidence>
<comment type="caution">
    <text evidence="1">The sequence shown here is derived from an EMBL/GenBank/DDBJ whole genome shotgun (WGS) entry which is preliminary data.</text>
</comment>
<protein>
    <recommendedName>
        <fullName evidence="3">DUF1642 domain-containing protein</fullName>
    </recommendedName>
</protein>
<organism evidence="1 2">
    <name type="scientific">Listeria rocourtiae</name>
    <dbReference type="NCBI Taxonomy" id="647910"/>
    <lineage>
        <taxon>Bacteria</taxon>
        <taxon>Bacillati</taxon>
        <taxon>Bacillota</taxon>
        <taxon>Bacilli</taxon>
        <taxon>Bacillales</taxon>
        <taxon>Listeriaceae</taxon>
        <taxon>Listeria</taxon>
    </lineage>
</organism>
<dbReference type="OrthoDB" id="2299565at2"/>
<reference evidence="1 2" key="1">
    <citation type="submission" date="2019-03" db="EMBL/GenBank/DDBJ databases">
        <title>Genomic Encyclopedia of Type Strains, Phase III (KMG-III): the genomes of soil and plant-associated and newly described type strains.</title>
        <authorList>
            <person name="Whitman W."/>
        </authorList>
    </citation>
    <scope>NUCLEOTIDE SEQUENCE [LARGE SCALE GENOMIC DNA]</scope>
    <source>
        <strain evidence="1 2">CECT 7972</strain>
    </source>
</reference>
<dbReference type="Proteomes" id="UP000295558">
    <property type="component" value="Unassembled WGS sequence"/>
</dbReference>
<accession>A0A4R6ZFH2</accession>
<gene>
    <name evidence="1" type="ORF">DFP96_11747</name>
</gene>
<evidence type="ECO:0008006" key="3">
    <source>
        <dbReference type="Google" id="ProtNLM"/>
    </source>
</evidence>
<name>A0A4R6ZFH2_9LIST</name>
<sequence>MKTVEFKQAVEGLGFNLGKYVDDDSQLRFRVYDDNGKCIGSVYKDSQYTHSIYAYNIKELGEEKTHKLAELLFEYASTPLDEREEPKKWYLRDPVTTDDVVLNICKSTGRRIWNTKADTGWYKNQFTRAEIEAFTFPAEHLIEVGE</sequence>
<evidence type="ECO:0000313" key="1">
    <source>
        <dbReference type="EMBL" id="TDR50835.1"/>
    </source>
</evidence>
<dbReference type="STRING" id="1265846.PROCOU_05393"/>
<dbReference type="AlphaFoldDB" id="A0A4R6ZFH2"/>
<dbReference type="RefSeq" id="WP_051994192.1">
    <property type="nucleotide sequence ID" value="NZ_SNZK01000017.1"/>
</dbReference>
<dbReference type="EMBL" id="SNZK01000017">
    <property type="protein sequence ID" value="TDR50835.1"/>
    <property type="molecule type" value="Genomic_DNA"/>
</dbReference>
<keyword evidence="2" id="KW-1185">Reference proteome</keyword>
<proteinExistence type="predicted"/>